<feature type="compositionally biased region" description="Polar residues" evidence="11">
    <location>
        <begin position="479"/>
        <end position="491"/>
    </location>
</feature>
<dbReference type="CDD" id="cd08368">
    <property type="entry name" value="LIM"/>
    <property type="match status" value="2"/>
</dbReference>
<feature type="domain" description="LIM zinc-binding" evidence="12">
    <location>
        <begin position="272"/>
        <end position="336"/>
    </location>
</feature>
<keyword evidence="15" id="KW-1185">Reference proteome</keyword>
<evidence type="ECO:0000256" key="7">
    <source>
        <dbReference type="ARBA" id="ARBA00023242"/>
    </source>
</evidence>
<dbReference type="InterPro" id="IPR013087">
    <property type="entry name" value="Znf_C2H2_type"/>
</dbReference>
<feature type="compositionally biased region" description="Low complexity" evidence="11">
    <location>
        <begin position="793"/>
        <end position="824"/>
    </location>
</feature>
<keyword evidence="2" id="KW-0678">Repressor</keyword>
<dbReference type="SMART" id="SM00355">
    <property type="entry name" value="ZnF_C2H2"/>
    <property type="match status" value="2"/>
</dbReference>
<dbReference type="Gene3D" id="3.30.160.60">
    <property type="entry name" value="Classic Zinc Finger"/>
    <property type="match status" value="2"/>
</dbReference>
<proteinExistence type="inferred from homology"/>
<evidence type="ECO:0000259" key="12">
    <source>
        <dbReference type="PROSITE" id="PS50023"/>
    </source>
</evidence>
<keyword evidence="7" id="KW-0539">Nucleus</keyword>
<dbReference type="Proteomes" id="UP000654370">
    <property type="component" value="Unassembled WGS sequence"/>
</dbReference>
<feature type="compositionally biased region" description="Low complexity" evidence="11">
    <location>
        <begin position="507"/>
        <end position="524"/>
    </location>
</feature>
<evidence type="ECO:0000313" key="14">
    <source>
        <dbReference type="EMBL" id="KAG2178198.1"/>
    </source>
</evidence>
<feature type="region of interest" description="Disordered" evidence="11">
    <location>
        <begin position="969"/>
        <end position="990"/>
    </location>
</feature>
<feature type="domain" description="C2H2-type" evidence="13">
    <location>
        <begin position="453"/>
        <end position="480"/>
    </location>
</feature>
<gene>
    <name evidence="14" type="ORF">INT43_003451</name>
</gene>
<dbReference type="GO" id="GO:0005634">
    <property type="term" value="C:nucleus"/>
    <property type="evidence" value="ECO:0007669"/>
    <property type="project" value="UniProtKB-SubCell"/>
</dbReference>
<dbReference type="EMBL" id="JAEPQZ010000008">
    <property type="protein sequence ID" value="KAG2178198.1"/>
    <property type="molecule type" value="Genomic_DNA"/>
</dbReference>
<keyword evidence="10" id="KW-0440">LIM domain</keyword>
<dbReference type="InterPro" id="IPR036236">
    <property type="entry name" value="Znf_C2H2_sf"/>
</dbReference>
<keyword evidence="6 10" id="KW-0862">Zinc</keyword>
<protein>
    <submittedName>
        <fullName evidence="14">Uncharacterized protein</fullName>
    </submittedName>
</protein>
<feature type="region of interest" description="Disordered" evidence="11">
    <location>
        <begin position="790"/>
        <end position="824"/>
    </location>
</feature>
<keyword evidence="4" id="KW-0677">Repeat</keyword>
<evidence type="ECO:0000256" key="5">
    <source>
        <dbReference type="ARBA" id="ARBA00022771"/>
    </source>
</evidence>
<dbReference type="InterPro" id="IPR050806">
    <property type="entry name" value="pacC/RIM101"/>
</dbReference>
<dbReference type="Gene3D" id="2.10.110.10">
    <property type="entry name" value="Cysteine Rich Protein"/>
    <property type="match status" value="2"/>
</dbReference>
<sequence length="990" mass="110130">MQALQWSSHGLTYVNRFYLDHFSARTLHRAGEGTTTDNVDRWKSRYLDNDSSALFRAPSVLSTANKPAVKNVNYLKQLQRTNIVRPLGTQTKSFISLVPVPSSWVDTKGGDMCTKCDQEIADQGVALASGAPYHKECLQCQKCDKILDNPSFMSTNNKFYHNEVRFILISSNSTEMDRYKLTYLGHACFSCTACNHHLAPSSMYKEMAKFAYCKGCADTKFAGEDATLTTKVVPQPLSVIPMMVSKSEDKDVKPSTLFSSRSKPLPKFGITKLCPGCDKVVGIMEEKNGPMATKWHKQCLKCEGCSKALDSGAMMKDSGNLTSLICRACHENCALWALVCLGKELKRLLIIFFSTFYYFFSPLLQSLSSHYISIKDPISLQTYDDPEQLYVHLTNDHVGRKSTNNLCLSCNWDGCNVVTVKRDHITSHLRVHIPLKQQANHYANLSLIEYLAHNCEICAKSFKRPQDLKKHEKTHTQEHQATLRSRQTTNRAPRANHHPLTPPQNPYSSRSASVASDGSYSTSGPLSPPHSMTSDGGYSPISEAHSSFSRLSSFDVASEDTPYSNYPTKDFGGDDMMDDAQINVMGGGQFGENALDELFTDVLRNQKLSPEYDTDMVDRLNTLSTFVDNGSLNAQLESPEELDQMQRWLQNLSNNINISNGYGAPTSHMSSPMSSTASNLQYPTSFAMDEKPNYMSTQADLQAVYPQQIMDDGSFGYANTNALYPSDDMYVRSHVQAQPGMQYPMTDMQQPYEQPSPYEMGGNIGHRQHFIAAPQVATNYWGPTYQTTQNFTSAKDSSPKPSDSVDFSKKNVVPPSPSSISSSDKVVVDNLPRIKKEEMIDYENKKQMVSMLNVFTSPDSQPFTKEQAPKVEEKVEPECAKSEPAEPSEQKPPSKVNEIMNLLSSDISGLSIQESATKSPYANLSESLSTEQKQPTVSQTEKAPAISKDMRQKHYQLVQRLSEALDAMARDRTSAKTSIDKSPATVSGTA</sequence>
<organism evidence="14 15">
    <name type="scientific">Mortierella isabellina</name>
    <name type="common">Filamentous fungus</name>
    <name type="synonym">Umbelopsis isabellina</name>
    <dbReference type="NCBI Taxonomy" id="91625"/>
    <lineage>
        <taxon>Eukaryota</taxon>
        <taxon>Fungi</taxon>
        <taxon>Fungi incertae sedis</taxon>
        <taxon>Mucoromycota</taxon>
        <taxon>Mucoromycotina</taxon>
        <taxon>Umbelopsidomycetes</taxon>
        <taxon>Umbelopsidales</taxon>
        <taxon>Umbelopsidaceae</taxon>
        <taxon>Umbelopsis</taxon>
    </lineage>
</organism>
<dbReference type="PROSITE" id="PS50023">
    <property type="entry name" value="LIM_DOMAIN_2"/>
    <property type="match status" value="2"/>
</dbReference>
<dbReference type="PROSITE" id="PS00478">
    <property type="entry name" value="LIM_DOMAIN_1"/>
    <property type="match status" value="2"/>
</dbReference>
<dbReference type="InterPro" id="IPR001781">
    <property type="entry name" value="Znf_LIM"/>
</dbReference>
<comment type="caution">
    <text evidence="14">The sequence shown here is derived from an EMBL/GenBank/DDBJ whole genome shotgun (WGS) entry which is preliminary data.</text>
</comment>
<evidence type="ECO:0000256" key="6">
    <source>
        <dbReference type="ARBA" id="ARBA00022833"/>
    </source>
</evidence>
<evidence type="ECO:0000256" key="4">
    <source>
        <dbReference type="ARBA" id="ARBA00022737"/>
    </source>
</evidence>
<feature type="domain" description="LIM zinc-binding" evidence="12">
    <location>
        <begin position="111"/>
        <end position="171"/>
    </location>
</feature>
<evidence type="ECO:0000256" key="9">
    <source>
        <dbReference type="PROSITE-ProRule" id="PRU00042"/>
    </source>
</evidence>
<dbReference type="PROSITE" id="PS50157">
    <property type="entry name" value="ZINC_FINGER_C2H2_2"/>
    <property type="match status" value="1"/>
</dbReference>
<comment type="subcellular location">
    <subcellularLocation>
        <location evidence="1">Nucleus</location>
    </subcellularLocation>
</comment>
<feature type="region of interest" description="Disordered" evidence="11">
    <location>
        <begin position="918"/>
        <end position="951"/>
    </location>
</feature>
<dbReference type="PROSITE" id="PS00028">
    <property type="entry name" value="ZINC_FINGER_C2H2_1"/>
    <property type="match status" value="1"/>
</dbReference>
<reference evidence="14" key="1">
    <citation type="submission" date="2020-12" db="EMBL/GenBank/DDBJ databases">
        <title>Metabolic potential, ecology and presence of endohyphal bacteria is reflected in genomic diversity of Mucoromycotina.</title>
        <authorList>
            <person name="Muszewska A."/>
            <person name="Okrasinska A."/>
            <person name="Steczkiewicz K."/>
            <person name="Drgas O."/>
            <person name="Orlowska M."/>
            <person name="Perlinska-Lenart U."/>
            <person name="Aleksandrzak-Piekarczyk T."/>
            <person name="Szatraj K."/>
            <person name="Zielenkiewicz U."/>
            <person name="Pilsyk S."/>
            <person name="Malc E."/>
            <person name="Mieczkowski P."/>
            <person name="Kruszewska J.S."/>
            <person name="Biernat P."/>
            <person name="Pawlowska J."/>
        </authorList>
    </citation>
    <scope>NUCLEOTIDE SEQUENCE</scope>
    <source>
        <strain evidence="14">WA0000067209</strain>
    </source>
</reference>
<evidence type="ECO:0000256" key="8">
    <source>
        <dbReference type="ARBA" id="ARBA00038089"/>
    </source>
</evidence>
<evidence type="ECO:0000256" key="1">
    <source>
        <dbReference type="ARBA" id="ARBA00004123"/>
    </source>
</evidence>
<dbReference type="SUPFAM" id="SSF57667">
    <property type="entry name" value="beta-beta-alpha zinc fingers"/>
    <property type="match status" value="1"/>
</dbReference>
<feature type="compositionally biased region" description="Polar residues" evidence="11">
    <location>
        <begin position="918"/>
        <end position="941"/>
    </location>
</feature>
<dbReference type="AlphaFoldDB" id="A0A8H7PQT4"/>
<evidence type="ECO:0000256" key="10">
    <source>
        <dbReference type="PROSITE-ProRule" id="PRU00125"/>
    </source>
</evidence>
<dbReference type="PANTHER" id="PTHR47257:SF1">
    <property type="entry name" value="PH-RESPONSE TRANSCRIPTION FACTOR PACC_RIM101"/>
    <property type="match status" value="1"/>
</dbReference>
<evidence type="ECO:0000256" key="11">
    <source>
        <dbReference type="SAM" id="MobiDB-lite"/>
    </source>
</evidence>
<comment type="similarity">
    <text evidence="8">Belongs to the pacC/RIM101 family.</text>
</comment>
<dbReference type="PANTHER" id="PTHR47257">
    <property type="entry name" value="PH-RESPONSE TRANSCRIPTION FACTOR PACC/RIM101"/>
    <property type="match status" value="1"/>
</dbReference>
<dbReference type="Pfam" id="PF00412">
    <property type="entry name" value="LIM"/>
    <property type="match status" value="2"/>
</dbReference>
<evidence type="ECO:0000259" key="13">
    <source>
        <dbReference type="PROSITE" id="PS50157"/>
    </source>
</evidence>
<evidence type="ECO:0000256" key="3">
    <source>
        <dbReference type="ARBA" id="ARBA00022723"/>
    </source>
</evidence>
<evidence type="ECO:0000256" key="2">
    <source>
        <dbReference type="ARBA" id="ARBA00022491"/>
    </source>
</evidence>
<feature type="region of interest" description="Disordered" evidence="11">
    <location>
        <begin position="857"/>
        <end position="900"/>
    </location>
</feature>
<name>A0A8H7PQT4_MORIS</name>
<dbReference type="OrthoDB" id="6155966at2759"/>
<feature type="compositionally biased region" description="Basic and acidic residues" evidence="11">
    <location>
        <begin position="867"/>
        <end position="884"/>
    </location>
</feature>
<keyword evidence="3 10" id="KW-0479">Metal-binding</keyword>
<accession>A0A8H7PQT4</accession>
<feature type="compositionally biased region" description="Basic and acidic residues" evidence="11">
    <location>
        <begin position="466"/>
        <end position="478"/>
    </location>
</feature>
<feature type="region of interest" description="Disordered" evidence="11">
    <location>
        <begin position="466"/>
        <end position="541"/>
    </location>
</feature>
<evidence type="ECO:0000313" key="15">
    <source>
        <dbReference type="Proteomes" id="UP000654370"/>
    </source>
</evidence>
<keyword evidence="5 9" id="KW-0863">Zinc-finger</keyword>
<dbReference type="GO" id="GO:0008270">
    <property type="term" value="F:zinc ion binding"/>
    <property type="evidence" value="ECO:0007669"/>
    <property type="project" value="UniProtKB-KW"/>
</dbReference>
<dbReference type="SMART" id="SM00132">
    <property type="entry name" value="LIM"/>
    <property type="match status" value="2"/>
</dbReference>